<evidence type="ECO:0000256" key="4">
    <source>
        <dbReference type="ARBA" id="ARBA00022692"/>
    </source>
</evidence>
<reference evidence="10" key="1">
    <citation type="submission" date="2017-06" db="EMBL/GenBank/DDBJ databases">
        <authorList>
            <person name="Varghese N."/>
            <person name="Submissions S."/>
        </authorList>
    </citation>
    <scope>NUCLEOTIDE SEQUENCE [LARGE SCALE GENOMIC DNA]</scope>
    <source>
        <strain evidence="10">NKM1</strain>
    </source>
</reference>
<evidence type="ECO:0000313" key="9">
    <source>
        <dbReference type="EMBL" id="SNS23520.1"/>
    </source>
</evidence>
<keyword evidence="7" id="KW-0460">Magnesium</keyword>
<dbReference type="PANTHER" id="PTHR22926">
    <property type="entry name" value="PHOSPHO-N-ACETYLMURAMOYL-PENTAPEPTIDE-TRANSFERASE"/>
    <property type="match status" value="1"/>
</dbReference>
<dbReference type="InterPro" id="IPR018480">
    <property type="entry name" value="PNAcMuramoyl-5peptid_Trfase_CS"/>
</dbReference>
<evidence type="ECO:0000313" key="10">
    <source>
        <dbReference type="Proteomes" id="UP000198432"/>
    </source>
</evidence>
<feature type="binding site" evidence="7">
    <location>
        <position position="170"/>
    </location>
    <ligand>
        <name>Mg(2+)</name>
        <dbReference type="ChEBI" id="CHEBI:18420"/>
    </ligand>
</feature>
<comment type="cofactor">
    <cofactor evidence="7">
        <name>Mg(2+)</name>
        <dbReference type="ChEBI" id="CHEBI:18420"/>
    </cofactor>
</comment>
<keyword evidence="4 8" id="KW-0812">Transmembrane</keyword>
<feature type="binding site" evidence="7">
    <location>
        <position position="233"/>
    </location>
    <ligand>
        <name>Mg(2+)</name>
        <dbReference type="ChEBI" id="CHEBI:18420"/>
    </ligand>
</feature>
<keyword evidence="6 8" id="KW-0472">Membrane</keyword>
<dbReference type="GO" id="GO:0016780">
    <property type="term" value="F:phosphotransferase activity, for other substituted phosphate groups"/>
    <property type="evidence" value="ECO:0007669"/>
    <property type="project" value="InterPro"/>
</dbReference>
<proteinExistence type="predicted"/>
<sequence>MLVLTGAAFLYFTLELMEQRILPLVLASSWAFLIAVFAVPSIIRVAHLKNILDKPNLRTMHGESTPRLGGMAMFAGFMSALTIFTGLNNGVQQLLAGCIILFFIGLKDDMITISALKKFAVQVLATGIVMFMGDIRITSFQGIFGLWELELGASYAFTFFVIVGITNAINLIDGLDGLAGTIVLIASFTFGLCFFFYGGTAYSSYASVAFCLIGGVLGFLRYNFHKATIFMGDTGSLLCGFILSVLAIQFIEMRAVPATPSVALGVLFVPLFDTVRVMLIRAMSGKSPFAPDKNHVHHRLTAMGLGQVTTVLVLGSVNTLAILFVLGFGEWGNHYILLVLLVFSAILSALLEFNRLRSAQVVSKV</sequence>
<dbReference type="GO" id="GO:0046872">
    <property type="term" value="F:metal ion binding"/>
    <property type="evidence" value="ECO:0007669"/>
    <property type="project" value="UniProtKB-KW"/>
</dbReference>
<evidence type="ECO:0000256" key="7">
    <source>
        <dbReference type="PIRSR" id="PIRSR600715-1"/>
    </source>
</evidence>
<feature type="transmembrane region" description="Helical" evidence="8">
    <location>
        <begin position="334"/>
        <end position="353"/>
    </location>
</feature>
<dbReference type="AlphaFoldDB" id="A0A239CTT5"/>
<feature type="transmembrane region" description="Helical" evidence="8">
    <location>
        <begin position="204"/>
        <end position="222"/>
    </location>
</feature>
<dbReference type="Proteomes" id="UP000198432">
    <property type="component" value="Unassembled WGS sequence"/>
</dbReference>
<keyword evidence="2" id="KW-1003">Cell membrane</keyword>
<keyword evidence="5 8" id="KW-1133">Transmembrane helix</keyword>
<dbReference type="PANTHER" id="PTHR22926:SF3">
    <property type="entry name" value="UNDECAPRENYL-PHOSPHATE ALPHA-N-ACETYLGLUCOSAMINYL 1-PHOSPHATE TRANSFERASE"/>
    <property type="match status" value="1"/>
</dbReference>
<dbReference type="PROSITE" id="PS01348">
    <property type="entry name" value="MRAY_2"/>
    <property type="match status" value="1"/>
</dbReference>
<dbReference type="EMBL" id="FZOQ01000003">
    <property type="protein sequence ID" value="SNS23520.1"/>
    <property type="molecule type" value="Genomic_DNA"/>
</dbReference>
<organism evidence="9 10">
    <name type="scientific">Pontibacter ummariensis</name>
    <dbReference type="NCBI Taxonomy" id="1610492"/>
    <lineage>
        <taxon>Bacteria</taxon>
        <taxon>Pseudomonadati</taxon>
        <taxon>Bacteroidota</taxon>
        <taxon>Cytophagia</taxon>
        <taxon>Cytophagales</taxon>
        <taxon>Hymenobacteraceae</taxon>
        <taxon>Pontibacter</taxon>
    </lineage>
</organism>
<feature type="transmembrane region" description="Helical" evidence="8">
    <location>
        <begin position="300"/>
        <end position="328"/>
    </location>
</feature>
<feature type="transmembrane region" description="Helical" evidence="8">
    <location>
        <begin position="90"/>
        <end position="107"/>
    </location>
</feature>
<evidence type="ECO:0000256" key="2">
    <source>
        <dbReference type="ARBA" id="ARBA00022475"/>
    </source>
</evidence>
<evidence type="ECO:0000256" key="8">
    <source>
        <dbReference type="SAM" id="Phobius"/>
    </source>
</evidence>
<evidence type="ECO:0000256" key="1">
    <source>
        <dbReference type="ARBA" id="ARBA00004651"/>
    </source>
</evidence>
<dbReference type="InterPro" id="IPR000715">
    <property type="entry name" value="Glycosyl_transferase_4"/>
</dbReference>
<feature type="transmembrane region" description="Helical" evidence="8">
    <location>
        <begin position="234"/>
        <end position="251"/>
    </location>
</feature>
<evidence type="ECO:0000256" key="3">
    <source>
        <dbReference type="ARBA" id="ARBA00022679"/>
    </source>
</evidence>
<evidence type="ECO:0000256" key="6">
    <source>
        <dbReference type="ARBA" id="ARBA00023136"/>
    </source>
</evidence>
<dbReference type="CDD" id="cd06853">
    <property type="entry name" value="GT_WecA_like"/>
    <property type="match status" value="1"/>
</dbReference>
<dbReference type="GO" id="GO:0009103">
    <property type="term" value="P:lipopolysaccharide biosynthetic process"/>
    <property type="evidence" value="ECO:0007669"/>
    <property type="project" value="TreeGrafter"/>
</dbReference>
<name>A0A239CTT5_9BACT</name>
<feature type="transmembrane region" description="Helical" evidence="8">
    <location>
        <begin position="178"/>
        <end position="198"/>
    </location>
</feature>
<accession>A0A239CTT5</accession>
<dbReference type="Pfam" id="PF00953">
    <property type="entry name" value="Glycos_transf_4"/>
    <property type="match status" value="1"/>
</dbReference>
<protein>
    <submittedName>
        <fullName evidence="9">UDP-N-acetylmuramyl pentapeptide phosphotransferase/UDP-N-acetylglucosamine-1-phosphate transferase</fullName>
    </submittedName>
</protein>
<comment type="subcellular location">
    <subcellularLocation>
        <location evidence="1">Cell membrane</location>
        <topology evidence="1">Multi-pass membrane protein</topology>
    </subcellularLocation>
</comment>
<feature type="transmembrane region" description="Helical" evidence="8">
    <location>
        <begin position="119"/>
        <end position="147"/>
    </location>
</feature>
<gene>
    <name evidence="9" type="ORF">SAMN06296052_103243</name>
</gene>
<keyword evidence="7" id="KW-0479">Metal-binding</keyword>
<dbReference type="GO" id="GO:0044038">
    <property type="term" value="P:cell wall macromolecule biosynthetic process"/>
    <property type="evidence" value="ECO:0007669"/>
    <property type="project" value="TreeGrafter"/>
</dbReference>
<keyword evidence="10" id="KW-1185">Reference proteome</keyword>
<evidence type="ECO:0000256" key="5">
    <source>
        <dbReference type="ARBA" id="ARBA00022989"/>
    </source>
</evidence>
<feature type="transmembrane region" description="Helical" evidence="8">
    <location>
        <begin position="257"/>
        <end position="279"/>
    </location>
</feature>
<dbReference type="GO" id="GO:0005886">
    <property type="term" value="C:plasma membrane"/>
    <property type="evidence" value="ECO:0007669"/>
    <property type="project" value="UniProtKB-SubCell"/>
</dbReference>
<feature type="transmembrane region" description="Helical" evidence="8">
    <location>
        <begin position="27"/>
        <end position="47"/>
    </location>
</feature>
<keyword evidence="3 9" id="KW-0808">Transferase</keyword>
<dbReference type="GO" id="GO:0071555">
    <property type="term" value="P:cell wall organization"/>
    <property type="evidence" value="ECO:0007669"/>
    <property type="project" value="TreeGrafter"/>
</dbReference>
<feature type="transmembrane region" description="Helical" evidence="8">
    <location>
        <begin position="153"/>
        <end position="171"/>
    </location>
</feature>